<proteinExistence type="predicted"/>
<organism evidence="1 2">
    <name type="scientific">Panagrolaimus sp. ES5</name>
    <dbReference type="NCBI Taxonomy" id="591445"/>
    <lineage>
        <taxon>Eukaryota</taxon>
        <taxon>Metazoa</taxon>
        <taxon>Ecdysozoa</taxon>
        <taxon>Nematoda</taxon>
        <taxon>Chromadorea</taxon>
        <taxon>Rhabditida</taxon>
        <taxon>Tylenchina</taxon>
        <taxon>Panagrolaimomorpha</taxon>
        <taxon>Panagrolaimoidea</taxon>
        <taxon>Panagrolaimidae</taxon>
        <taxon>Panagrolaimus</taxon>
    </lineage>
</organism>
<evidence type="ECO:0000313" key="2">
    <source>
        <dbReference type="WBParaSite" id="ES5_v2.g13503.t1"/>
    </source>
</evidence>
<sequence length="155" mass="18173">MVWIILLIFACSFSTFIEAKKDYTEFPVGTYNFSSTLSCFNESDILPKARVELWDHDRLTSNDLLGKAPIITPPSDPSFGYFVFKDLVAEDTYLDSTVELFYKFFDVCFQGQSFQSPFVFEPKERKQFIIHSDHAEIYEKSRENHENIEFTKLHH</sequence>
<dbReference type="WBParaSite" id="ES5_v2.g13503.t1">
    <property type="protein sequence ID" value="ES5_v2.g13503.t1"/>
    <property type="gene ID" value="ES5_v2.g13503"/>
</dbReference>
<reference evidence="2" key="1">
    <citation type="submission" date="2022-11" db="UniProtKB">
        <authorList>
            <consortium name="WormBaseParasite"/>
        </authorList>
    </citation>
    <scope>IDENTIFICATION</scope>
</reference>
<accession>A0AC34F9F5</accession>
<dbReference type="Proteomes" id="UP000887579">
    <property type="component" value="Unplaced"/>
</dbReference>
<evidence type="ECO:0000313" key="1">
    <source>
        <dbReference type="Proteomes" id="UP000887579"/>
    </source>
</evidence>
<name>A0AC34F9F5_9BILA</name>
<protein>
    <submittedName>
        <fullName evidence="2">Uncharacterized protein</fullName>
    </submittedName>
</protein>